<protein>
    <submittedName>
        <fullName evidence="1">FeS assembly SUF system regulator</fullName>
    </submittedName>
</protein>
<dbReference type="CDD" id="cd00090">
    <property type="entry name" value="HTH_ARSR"/>
    <property type="match status" value="1"/>
</dbReference>
<proteinExistence type="predicted"/>
<dbReference type="NCBIfam" id="TIGR02944">
    <property type="entry name" value="suf_reg_Xantho"/>
    <property type="match status" value="1"/>
</dbReference>
<dbReference type="Pfam" id="PF02082">
    <property type="entry name" value="Rrf2"/>
    <property type="match status" value="1"/>
</dbReference>
<dbReference type="Proteomes" id="UP001523550">
    <property type="component" value="Unassembled WGS sequence"/>
</dbReference>
<keyword evidence="2" id="KW-1185">Reference proteome</keyword>
<name>A0ABT1G639_9GAMM</name>
<dbReference type="Gene3D" id="1.10.10.10">
    <property type="entry name" value="Winged helix-like DNA-binding domain superfamily/Winged helix DNA-binding domain"/>
    <property type="match status" value="1"/>
</dbReference>
<evidence type="ECO:0000313" key="2">
    <source>
        <dbReference type="Proteomes" id="UP001523550"/>
    </source>
</evidence>
<dbReference type="PROSITE" id="PS01332">
    <property type="entry name" value="HTH_RRF2_1"/>
    <property type="match status" value="1"/>
</dbReference>
<dbReference type="InterPro" id="IPR030489">
    <property type="entry name" value="TR_Rrf2-type_CS"/>
</dbReference>
<dbReference type="EMBL" id="JALJYF010000001">
    <property type="protein sequence ID" value="MCP1726765.1"/>
    <property type="molecule type" value="Genomic_DNA"/>
</dbReference>
<dbReference type="PANTHER" id="PTHR33221">
    <property type="entry name" value="WINGED HELIX-TURN-HELIX TRANSCRIPTIONAL REGULATOR, RRF2 FAMILY"/>
    <property type="match status" value="1"/>
</dbReference>
<gene>
    <name evidence="1" type="ORF">J2T60_000730</name>
</gene>
<sequence>MLRLSKLTDYATVVLAHLARHPEMRHSAADVAQRTGLGSPTVSKVLKALARGGLVTSTRGAAGGYALARHATDISAADIIDAIEGPVAVTECSHEDGDCSLESICGVGQGWQKINNVIRNTLTEITLDELIRPEFPLRWFPSRPEANDDRQQDA</sequence>
<comment type="caution">
    <text evidence="1">The sequence shown here is derived from an EMBL/GenBank/DDBJ whole genome shotgun (WGS) entry which is preliminary data.</text>
</comment>
<evidence type="ECO:0000313" key="1">
    <source>
        <dbReference type="EMBL" id="MCP1726765.1"/>
    </source>
</evidence>
<dbReference type="InterPro" id="IPR036388">
    <property type="entry name" value="WH-like_DNA-bd_sf"/>
</dbReference>
<reference evidence="1 2" key="1">
    <citation type="submission" date="2022-03" db="EMBL/GenBank/DDBJ databases">
        <title>Genomic Encyclopedia of Type Strains, Phase III (KMG-III): the genomes of soil and plant-associated and newly described type strains.</title>
        <authorList>
            <person name="Whitman W."/>
        </authorList>
    </citation>
    <scope>NUCLEOTIDE SEQUENCE [LARGE SCALE GENOMIC DNA]</scope>
    <source>
        <strain evidence="1 2">BSker1</strain>
    </source>
</reference>
<dbReference type="PROSITE" id="PS51197">
    <property type="entry name" value="HTH_RRF2_2"/>
    <property type="match status" value="1"/>
</dbReference>
<dbReference type="PANTHER" id="PTHR33221:SF2">
    <property type="entry name" value="TRANSCRIPTIONAL REGULATOR"/>
    <property type="match status" value="1"/>
</dbReference>
<dbReference type="NCBIfam" id="TIGR00738">
    <property type="entry name" value="rrf2_super"/>
    <property type="match status" value="1"/>
</dbReference>
<organism evidence="1 2">
    <name type="scientific">Natronospira proteinivora</name>
    <dbReference type="NCBI Taxonomy" id="1807133"/>
    <lineage>
        <taxon>Bacteria</taxon>
        <taxon>Pseudomonadati</taxon>
        <taxon>Pseudomonadota</taxon>
        <taxon>Gammaproteobacteria</taxon>
        <taxon>Natronospirales</taxon>
        <taxon>Natronospiraceae</taxon>
        <taxon>Natronospira</taxon>
    </lineage>
</organism>
<dbReference type="InterPro" id="IPR036390">
    <property type="entry name" value="WH_DNA-bd_sf"/>
</dbReference>
<dbReference type="InterPro" id="IPR000944">
    <property type="entry name" value="Tscrpt_reg_Rrf2"/>
</dbReference>
<dbReference type="RefSeq" id="WP_253445569.1">
    <property type="nucleotide sequence ID" value="NZ_JALJYF010000001.1"/>
</dbReference>
<accession>A0ABT1G639</accession>
<dbReference type="InterPro" id="IPR011991">
    <property type="entry name" value="ArsR-like_HTH"/>
</dbReference>
<dbReference type="InterPro" id="IPR014290">
    <property type="entry name" value="SUF_FeS_clus_asmbl_reg"/>
</dbReference>
<dbReference type="SUPFAM" id="SSF46785">
    <property type="entry name" value="Winged helix' DNA-binding domain"/>
    <property type="match status" value="1"/>
</dbReference>